<dbReference type="GO" id="GO:0003677">
    <property type="term" value="F:DNA binding"/>
    <property type="evidence" value="ECO:0007669"/>
    <property type="project" value="InterPro"/>
</dbReference>
<dbReference type="CDD" id="cd00093">
    <property type="entry name" value="HTH_XRE"/>
    <property type="match status" value="1"/>
</dbReference>
<evidence type="ECO:0000313" key="3">
    <source>
        <dbReference type="EMBL" id="RMI43369.1"/>
    </source>
</evidence>
<feature type="region of interest" description="Disordered" evidence="1">
    <location>
        <begin position="1"/>
        <end position="22"/>
    </location>
</feature>
<accession>A0A3M2M121</accession>
<evidence type="ECO:0000313" key="4">
    <source>
        <dbReference type="Proteomes" id="UP000278673"/>
    </source>
</evidence>
<dbReference type="Pfam" id="PF13560">
    <property type="entry name" value="HTH_31"/>
    <property type="match status" value="1"/>
</dbReference>
<protein>
    <submittedName>
        <fullName evidence="3">XRE family transcriptional regulator</fullName>
    </submittedName>
</protein>
<reference evidence="3 4" key="1">
    <citation type="submission" date="2018-10" db="EMBL/GenBank/DDBJ databases">
        <title>Isolation, diversity and antifungal activity of actinobacteria from wheat.</title>
        <authorList>
            <person name="Han C."/>
        </authorList>
    </citation>
    <scope>NUCLEOTIDE SEQUENCE [LARGE SCALE GENOMIC DNA]</scope>
    <source>
        <strain evidence="3 4">NEAU-YY642</strain>
    </source>
</reference>
<feature type="domain" description="HTH cro/C1-type" evidence="2">
    <location>
        <begin position="35"/>
        <end position="88"/>
    </location>
</feature>
<dbReference type="InterPro" id="IPR010982">
    <property type="entry name" value="Lambda_DNA-bd_dom_sf"/>
</dbReference>
<sequence>MTGQQPSLGKGELIATARPNPKRLAPARRRYAEELARLREEAGLSLGELSERVRFDRSYLNRLERGERLGDLDTARRLDKFYGTGRGLQNLWWLAKDDAYLGRYQRYMELEDQAQIIQAYTSQTIHGLLQTEEYARELLWSTPHRPDEEEALAEQLALRIARQLLLRRDASPAHVRFVLDEAVFARPLRDSEAWKRQLQRLIDDAALPNVTLQVLPFGTGLHDLLGGSLALLWLPDGSSAAYQEHSKGGEVIEEPEEVGQLKLSYDEVCARALSQEDSLEFIRTLMKEI</sequence>
<dbReference type="SUPFAM" id="SSF47413">
    <property type="entry name" value="lambda repressor-like DNA-binding domains"/>
    <property type="match status" value="1"/>
</dbReference>
<organism evidence="3 4">
    <name type="scientific">Streptomyces triticirhizae</name>
    <dbReference type="NCBI Taxonomy" id="2483353"/>
    <lineage>
        <taxon>Bacteria</taxon>
        <taxon>Bacillati</taxon>
        <taxon>Actinomycetota</taxon>
        <taxon>Actinomycetes</taxon>
        <taxon>Kitasatosporales</taxon>
        <taxon>Streptomycetaceae</taxon>
        <taxon>Streptomyces</taxon>
    </lineage>
</organism>
<dbReference type="Pfam" id="PF19054">
    <property type="entry name" value="DUF5753"/>
    <property type="match status" value="1"/>
</dbReference>
<keyword evidence="4" id="KW-1185">Reference proteome</keyword>
<proteinExistence type="predicted"/>
<name>A0A3M2M121_9ACTN</name>
<dbReference type="Gene3D" id="1.10.260.40">
    <property type="entry name" value="lambda repressor-like DNA-binding domains"/>
    <property type="match status" value="1"/>
</dbReference>
<dbReference type="InterPro" id="IPR043917">
    <property type="entry name" value="DUF5753"/>
</dbReference>
<comment type="caution">
    <text evidence="3">The sequence shown here is derived from an EMBL/GenBank/DDBJ whole genome shotgun (WGS) entry which is preliminary data.</text>
</comment>
<dbReference type="Proteomes" id="UP000278673">
    <property type="component" value="Unassembled WGS sequence"/>
</dbReference>
<dbReference type="InterPro" id="IPR001387">
    <property type="entry name" value="Cro/C1-type_HTH"/>
</dbReference>
<evidence type="ECO:0000256" key="1">
    <source>
        <dbReference type="SAM" id="MobiDB-lite"/>
    </source>
</evidence>
<evidence type="ECO:0000259" key="2">
    <source>
        <dbReference type="PROSITE" id="PS50943"/>
    </source>
</evidence>
<gene>
    <name evidence="3" type="ORF">EBN88_07385</name>
</gene>
<dbReference type="AlphaFoldDB" id="A0A3M2M121"/>
<dbReference type="EMBL" id="RFFJ01000025">
    <property type="protein sequence ID" value="RMI43369.1"/>
    <property type="molecule type" value="Genomic_DNA"/>
</dbReference>
<dbReference type="SMART" id="SM00530">
    <property type="entry name" value="HTH_XRE"/>
    <property type="match status" value="1"/>
</dbReference>
<dbReference type="PROSITE" id="PS50943">
    <property type="entry name" value="HTH_CROC1"/>
    <property type="match status" value="1"/>
</dbReference>